<proteinExistence type="predicted"/>
<organism evidence="3 4">
    <name type="scientific">Glacieibacterium frigidum</name>
    <dbReference type="NCBI Taxonomy" id="2593303"/>
    <lineage>
        <taxon>Bacteria</taxon>
        <taxon>Pseudomonadati</taxon>
        <taxon>Pseudomonadota</taxon>
        <taxon>Alphaproteobacteria</taxon>
        <taxon>Sphingomonadales</taxon>
        <taxon>Sphingosinicellaceae</taxon>
        <taxon>Glacieibacterium</taxon>
    </lineage>
</organism>
<dbReference type="AlphaFoldDB" id="A0A552UHF2"/>
<name>A0A552UHF2_9SPHN</name>
<dbReference type="OrthoDB" id="6057489at2"/>
<feature type="region of interest" description="Disordered" evidence="1">
    <location>
        <begin position="1"/>
        <end position="24"/>
    </location>
</feature>
<keyword evidence="4" id="KW-1185">Reference proteome</keyword>
<dbReference type="InterPro" id="IPR025479">
    <property type="entry name" value="DUF4329"/>
</dbReference>
<evidence type="ECO:0000313" key="3">
    <source>
        <dbReference type="EMBL" id="TRW17642.1"/>
    </source>
</evidence>
<sequence>MLESVQATGRSAASAPASPPSPVERARELGAAGDIAGAAALVRERPDLRGTVEDALLQAGNPGGIGDLADALKQAVEKAIDTVRDVVAKAADAVTAAAAARTGFPNVDAAARAALTEANPQSIRENLEFGGLVYKSPDGTYGYTAPARGTSTGFDPTSVTIPSGTTLVGDFHTHADYSIVDASGNVVRTSDPARDDFNSDQFSTTDLRGIAADAAGKPEYRGYLGTPSGNFRVFDPAANTNTILR</sequence>
<evidence type="ECO:0000256" key="1">
    <source>
        <dbReference type="SAM" id="MobiDB-lite"/>
    </source>
</evidence>
<dbReference type="EMBL" id="VJWA01000001">
    <property type="protein sequence ID" value="TRW17642.1"/>
    <property type="molecule type" value="Genomic_DNA"/>
</dbReference>
<gene>
    <name evidence="3" type="ORF">FMM06_05700</name>
</gene>
<evidence type="ECO:0000259" key="2">
    <source>
        <dbReference type="Pfam" id="PF14220"/>
    </source>
</evidence>
<evidence type="ECO:0000313" key="4">
    <source>
        <dbReference type="Proteomes" id="UP000317894"/>
    </source>
</evidence>
<protein>
    <submittedName>
        <fullName evidence="3">DUF4329 domain-containing protein</fullName>
    </submittedName>
</protein>
<feature type="domain" description="DUF4329" evidence="2">
    <location>
        <begin position="108"/>
        <end position="241"/>
    </location>
</feature>
<dbReference type="Pfam" id="PF14220">
    <property type="entry name" value="DUF4329"/>
    <property type="match status" value="1"/>
</dbReference>
<reference evidence="3 4" key="1">
    <citation type="submission" date="2019-07" db="EMBL/GenBank/DDBJ databases">
        <title>Novel species isolated from glacier.</title>
        <authorList>
            <person name="Liu Q."/>
            <person name="Xin Y.-H."/>
        </authorList>
    </citation>
    <scope>NUCLEOTIDE SEQUENCE [LARGE SCALE GENOMIC DNA]</scope>
    <source>
        <strain evidence="3 4">LB1R16</strain>
    </source>
</reference>
<dbReference type="Proteomes" id="UP000317894">
    <property type="component" value="Unassembled WGS sequence"/>
</dbReference>
<dbReference type="RefSeq" id="WP_143555187.1">
    <property type="nucleotide sequence ID" value="NZ_VJWA01000001.1"/>
</dbReference>
<accession>A0A552UHF2</accession>
<comment type="caution">
    <text evidence="3">The sequence shown here is derived from an EMBL/GenBank/DDBJ whole genome shotgun (WGS) entry which is preliminary data.</text>
</comment>